<proteinExistence type="predicted"/>
<sequence>YQPVAAKATQAGANLRGVLKESKRSDHDDKNYLRPGKVLDGYLPQLHGVMGCVAAGEIALRWEPMLSWRTTLSAHLFNTSPRLALPPLHYDLTASITYAFAFANLASALIATYDRDAVGTGVAEAGRDDKRLGFVVNLLCRAAGVLGTLAEGVLPA</sequence>
<evidence type="ECO:0000313" key="2">
    <source>
        <dbReference type="Proteomes" id="UP000790709"/>
    </source>
</evidence>
<comment type="caution">
    <text evidence="1">The sequence shown here is derived from an EMBL/GenBank/DDBJ whole genome shotgun (WGS) entry which is preliminary data.</text>
</comment>
<reference evidence="1" key="1">
    <citation type="journal article" date="2021" name="New Phytol.">
        <title>Evolutionary innovations through gain and loss of genes in the ectomycorrhizal Boletales.</title>
        <authorList>
            <person name="Wu G."/>
            <person name="Miyauchi S."/>
            <person name="Morin E."/>
            <person name="Kuo A."/>
            <person name="Drula E."/>
            <person name="Varga T."/>
            <person name="Kohler A."/>
            <person name="Feng B."/>
            <person name="Cao Y."/>
            <person name="Lipzen A."/>
            <person name="Daum C."/>
            <person name="Hundley H."/>
            <person name="Pangilinan J."/>
            <person name="Johnson J."/>
            <person name="Barry K."/>
            <person name="LaButti K."/>
            <person name="Ng V."/>
            <person name="Ahrendt S."/>
            <person name="Min B."/>
            <person name="Choi I.G."/>
            <person name="Park H."/>
            <person name="Plett J.M."/>
            <person name="Magnuson J."/>
            <person name="Spatafora J.W."/>
            <person name="Nagy L.G."/>
            <person name="Henrissat B."/>
            <person name="Grigoriev I.V."/>
            <person name="Yang Z.L."/>
            <person name="Xu J."/>
            <person name="Martin F.M."/>
        </authorList>
    </citation>
    <scope>NUCLEOTIDE SEQUENCE</scope>
    <source>
        <strain evidence="1">KUC20120723A-06</strain>
    </source>
</reference>
<gene>
    <name evidence="1" type="ORF">BV22DRAFT_1025634</name>
</gene>
<dbReference type="Proteomes" id="UP000790709">
    <property type="component" value="Unassembled WGS sequence"/>
</dbReference>
<dbReference type="EMBL" id="MU266919">
    <property type="protein sequence ID" value="KAH7917852.1"/>
    <property type="molecule type" value="Genomic_DNA"/>
</dbReference>
<evidence type="ECO:0000313" key="1">
    <source>
        <dbReference type="EMBL" id="KAH7917852.1"/>
    </source>
</evidence>
<accession>A0ACB8AZI9</accession>
<protein>
    <submittedName>
        <fullName evidence="1">Uncharacterized protein</fullName>
    </submittedName>
</protein>
<organism evidence="1 2">
    <name type="scientific">Leucogyrophana mollusca</name>
    <dbReference type="NCBI Taxonomy" id="85980"/>
    <lineage>
        <taxon>Eukaryota</taxon>
        <taxon>Fungi</taxon>
        <taxon>Dikarya</taxon>
        <taxon>Basidiomycota</taxon>
        <taxon>Agaricomycotina</taxon>
        <taxon>Agaricomycetes</taxon>
        <taxon>Agaricomycetidae</taxon>
        <taxon>Boletales</taxon>
        <taxon>Boletales incertae sedis</taxon>
        <taxon>Leucogyrophana</taxon>
    </lineage>
</organism>
<keyword evidence="2" id="KW-1185">Reference proteome</keyword>
<feature type="non-terminal residue" evidence="1">
    <location>
        <position position="1"/>
    </location>
</feature>
<name>A0ACB8AZI9_9AGAM</name>